<dbReference type="PROSITE" id="PS50007">
    <property type="entry name" value="PIPLC_X_DOMAIN"/>
    <property type="match status" value="1"/>
</dbReference>
<proteinExistence type="predicted"/>
<gene>
    <name evidence="1" type="ORF">THOM_3219</name>
</gene>
<evidence type="ECO:0000313" key="2">
    <source>
        <dbReference type="Proteomes" id="UP000011185"/>
    </source>
</evidence>
<organism evidence="1 2">
    <name type="scientific">Trachipleistophora hominis</name>
    <name type="common">Microsporidian parasite</name>
    <dbReference type="NCBI Taxonomy" id="72359"/>
    <lineage>
        <taxon>Eukaryota</taxon>
        <taxon>Fungi</taxon>
        <taxon>Fungi incertae sedis</taxon>
        <taxon>Microsporidia</taxon>
        <taxon>Pleistophoridae</taxon>
        <taxon>Trachipleistophora</taxon>
    </lineage>
</organism>
<dbReference type="EMBL" id="JH994100">
    <property type="protein sequence ID" value="ELQ73844.1"/>
    <property type="molecule type" value="Genomic_DNA"/>
</dbReference>
<dbReference type="VEuPathDB" id="MicrosporidiaDB:THOM_3219"/>
<reference evidence="1 2" key="1">
    <citation type="journal article" date="2012" name="PLoS Pathog.">
        <title>The genome of the obligate intracellular parasite Trachipleistophora hominis: new insights into microsporidian genome dynamics and reductive evolution.</title>
        <authorList>
            <person name="Heinz E."/>
            <person name="Williams T.A."/>
            <person name="Nakjang S."/>
            <person name="Noel C.J."/>
            <person name="Swan D.C."/>
            <person name="Goldberg A.V."/>
            <person name="Harris S.R."/>
            <person name="Weinmaier T."/>
            <person name="Markert S."/>
            <person name="Becher D."/>
            <person name="Bernhardt J."/>
            <person name="Dagan T."/>
            <person name="Hacker C."/>
            <person name="Lucocq J.M."/>
            <person name="Schweder T."/>
            <person name="Rattei T."/>
            <person name="Hall N."/>
            <person name="Hirt R.P."/>
            <person name="Embley T.M."/>
        </authorList>
    </citation>
    <scope>NUCLEOTIDE SEQUENCE [LARGE SCALE GENOMIC DNA]</scope>
</reference>
<name>L7JQY2_TRAHO</name>
<dbReference type="Proteomes" id="UP000011185">
    <property type="component" value="Unassembled WGS sequence"/>
</dbReference>
<sequence length="1522" mass="174848">MEYSWFKKANILARYILWFTNDNNSTDNSMLVCDNLGEVQLGKVFGNISHISKEPIDSLSYFEMVEYDTQTDPLGVFESRDEKFTVNDFVDTMVSTGSEKPADSAKYSYYLIRIPVTKRLFMKVVCPISQDKVFYSDIEFYSIIRHLILFIDNSSLFLYFFAQKLMDDPKLLSRLRAIDDKEETLHDRKGDNVYDSCFEMNLTNAMFEINDLTYVAVMDDQNKVAFMSKDGGTKERLPVYVSIRNLDSLLLRQFMVMSGYFLINNYENLYKKYKKSVVERGFNIEVDFSDFFYNNRRKYNHENRLRQVLVKTINEVIGCKFLRLYSIEKCTFWFQGIFANVNLNLPSTAIYLIHFDNCVFEQNVILPANLKKLWIADSEIRNDLVLPNGLEELFFEKVTIAEKVELKIGKDYQLISLKGINGNVYIPGVTKNFCVKFDSSWSFELRKNENGMIEKLHMINVVFEGTGCDISYDIMNMVLENVKVSNENTIVLRKNVIKAELIEFTGLIRISDISQHESFIVRLNSGTCQLQRTDEGDVLELLLSNADLLTTTTLNVNMTNINKRHIYSEDGLHLKLCDSIRNICLRNCFGTLFFQDWPCFSKIMFERKDAYGIKHQTFHVTKSDARTIDRIVIRDFRLDGKIRFGFGVKHIELKNVKISCGSLLIIEDAFQTFTATQCRGIFQLPCISEADSPVITLREYRGYINISLCSKNVYNIIMRNMVFDTSLIIGANINNAEFSDFKVRNYLSFTGKMCNNLTLARFDGPINLHNISSLKKLELRDLDTVNNPHILSVPAEELVAKDIIINEDIIFNSNTKKLYFGSVYKARSGNISIVFNSGCKDIIIEKSHPPINVTSIIRGVTAKDSVEMSSSIRCCLISSCPENLSKLELKDLRLSGAHRIKRNVNFVSLLNVRAWKHSTLILNENLESIRIESSSNVNIDASHVEKLVALTLTEAPMPSYDSQLYNYLTYINMSRMEINKDTAFTEGLDTIILNDVKIGKNSTIKINKNISYLTVLKTHGDIDMRGVAGLNLIRLNELHTLKLRKLQNTDDGYALVLQYFRFERDVRLPDNMEIVQLKHVSTSTGYRLILGKGCKCLDLNYSNVHVDFSQSVNLKKIILEDIPFGSLKMLLEVSSIVDTLVLRKITIEGKMRLPNQMKVVVIQQVKILNGNKLIFNKNCREANIVRCTGKFDLSETTRLDTLVIKPNIERSTSTIIRFPSLEYVRKLEISYNLNSANLQYLLSKCVNVQNLTIHSLDYSERLNVFDSISTILTDINDFLKNDAFYKDAVARYARRTKSESIKDQVKIINAITNVLLRESLDCGRRRNLISLTLVGWCLDDKNIALLEDFHSLRTLVTDYNYFNDKILENLPSQLEILGVTETNSCSVTNADKANPVHFSLKGLEENKNIKHLVLTGRMLINTGVFDCLPVNLLTLKIVWSLWVDIPIPESIVGMITVKKLILNLDTLSYSSPIYIDTNPMKRQYYKVFDILRNFINFDNLDELILETVDEVINIDKMTYRIK</sequence>
<accession>L7JQY2</accession>
<protein>
    <submittedName>
        <fullName evidence="1">Putative LRR containing protein</fullName>
    </submittedName>
</protein>
<dbReference type="OrthoDB" id="2160613at2759"/>
<evidence type="ECO:0000313" key="1">
    <source>
        <dbReference type="EMBL" id="ELQ73844.1"/>
    </source>
</evidence>
<dbReference type="OMA" id="NCREANI"/>
<dbReference type="HOGENOM" id="CLU_004199_2_0_1"/>
<keyword evidence="2" id="KW-1185">Reference proteome</keyword>
<dbReference type="InParanoid" id="L7JQY2"/>